<evidence type="ECO:0000313" key="2">
    <source>
        <dbReference type="Proteomes" id="UP000651728"/>
    </source>
</evidence>
<organism evidence="1 2">
    <name type="scientific">Microbispora amethystogenes</name>
    <dbReference type="NCBI Taxonomy" id="1427754"/>
    <lineage>
        <taxon>Bacteria</taxon>
        <taxon>Bacillati</taxon>
        <taxon>Actinomycetota</taxon>
        <taxon>Actinomycetes</taxon>
        <taxon>Streptosporangiales</taxon>
        <taxon>Streptosporangiaceae</taxon>
        <taxon>Microbispora</taxon>
    </lineage>
</organism>
<reference evidence="1 2" key="1">
    <citation type="submission" date="2021-01" db="EMBL/GenBank/DDBJ databases">
        <title>Whole genome shotgun sequence of Microbispora amethystogenes NBRC 101907.</title>
        <authorList>
            <person name="Komaki H."/>
            <person name="Tamura T."/>
        </authorList>
    </citation>
    <scope>NUCLEOTIDE SEQUENCE [LARGE SCALE GENOMIC DNA]</scope>
    <source>
        <strain evidence="1 2">NBRC 101907</strain>
    </source>
</reference>
<accession>A0ABQ4FHZ1</accession>
<keyword evidence="2" id="KW-1185">Reference proteome</keyword>
<gene>
    <name evidence="1" type="ORF">Mam01_45520</name>
</gene>
<name>A0ABQ4FHZ1_9ACTN</name>
<sequence length="202" mass="22294">MGRSVTVHLADYLELLVRTEHELSGGFHALWRGHPREPDLCGVCERLAAQCRAHAERLEPYQRRYRGPQQGERQMEHRMEPWVPDPVILDATRTELQRAGPEGVGLVTSARPRLTPAGAAGNGGNGGSGGGLVLLRELHRLYLLATECDLSWSVVALVARGLKDDDLLDLAGRCAPETAVQLLWLRTRMRRAAPQALVVASW</sequence>
<comment type="caution">
    <text evidence="1">The sequence shown here is derived from an EMBL/GenBank/DDBJ whole genome shotgun (WGS) entry which is preliminary data.</text>
</comment>
<dbReference type="Proteomes" id="UP000651728">
    <property type="component" value="Unassembled WGS sequence"/>
</dbReference>
<evidence type="ECO:0000313" key="1">
    <source>
        <dbReference type="EMBL" id="GIH34388.1"/>
    </source>
</evidence>
<dbReference type="EMBL" id="BOOB01000036">
    <property type="protein sequence ID" value="GIH34388.1"/>
    <property type="molecule type" value="Genomic_DNA"/>
</dbReference>
<protein>
    <submittedName>
        <fullName evidence="1">Uncharacterized protein</fullName>
    </submittedName>
</protein>
<proteinExistence type="predicted"/>